<dbReference type="SUPFAM" id="SSF56801">
    <property type="entry name" value="Acetyl-CoA synthetase-like"/>
    <property type="match status" value="2"/>
</dbReference>
<dbReference type="GO" id="GO:0044550">
    <property type="term" value="P:secondary metabolite biosynthetic process"/>
    <property type="evidence" value="ECO:0007669"/>
    <property type="project" value="TreeGrafter"/>
</dbReference>
<dbReference type="Gene3D" id="3.40.50.12780">
    <property type="entry name" value="N-terminal domain of ligase-like"/>
    <property type="match status" value="1"/>
</dbReference>
<dbReference type="Gene3D" id="3.30.559.30">
    <property type="entry name" value="Nonribosomal peptide synthetase, condensation domain"/>
    <property type="match status" value="2"/>
</dbReference>
<keyword evidence="2" id="KW-0597">Phosphoprotein</keyword>
<dbReference type="GO" id="GO:0016874">
    <property type="term" value="F:ligase activity"/>
    <property type="evidence" value="ECO:0007669"/>
    <property type="project" value="UniProtKB-KW"/>
</dbReference>
<dbReference type="InterPro" id="IPR009081">
    <property type="entry name" value="PP-bd_ACP"/>
</dbReference>
<evidence type="ECO:0000256" key="2">
    <source>
        <dbReference type="ARBA" id="ARBA00022553"/>
    </source>
</evidence>
<organism evidence="7 8">
    <name type="scientific">Pseudocercospora musae</name>
    <dbReference type="NCBI Taxonomy" id="113226"/>
    <lineage>
        <taxon>Eukaryota</taxon>
        <taxon>Fungi</taxon>
        <taxon>Dikarya</taxon>
        <taxon>Ascomycota</taxon>
        <taxon>Pezizomycotina</taxon>
        <taxon>Dothideomycetes</taxon>
        <taxon>Dothideomycetidae</taxon>
        <taxon>Mycosphaerellales</taxon>
        <taxon>Mycosphaerellaceae</taxon>
        <taxon>Pseudocercospora</taxon>
    </lineage>
</organism>
<dbReference type="InterPro" id="IPR020806">
    <property type="entry name" value="PKS_PP-bd"/>
</dbReference>
<keyword evidence="1" id="KW-0596">Phosphopantetheine</keyword>
<dbReference type="PROSITE" id="PS00012">
    <property type="entry name" value="PHOSPHOPANTETHEINE"/>
    <property type="match status" value="1"/>
</dbReference>
<evidence type="ECO:0000313" key="7">
    <source>
        <dbReference type="EMBL" id="KXT08404.1"/>
    </source>
</evidence>
<keyword evidence="3" id="KW-0436">Ligase</keyword>
<sequence>MAPPFVANIHDPDYRGDGRHIERQPPSPPVDDRINVFRVDDLAAEDDATPSGIRENIVLLAWLIVLLRTREGTNVNFEWAYKSQTVEHEPARRNLSLDKVTKGLQDSVADVTRTIKRQSQPSIETYDAAISNPIGLLLSTSSLLHTSEEAKEEGILHLELRYEQTNLYIHERWRSSNILDFTAKRYKHCLFDTIRQCLTNPSSSIQSLLHPTPHDIEATWGWNHDLPPTYNFCMNEMIFQRANEYPEKVGIDSWDGILTYSQIDQYSTSMAHALKSAGVQHHDVLPICFEKSRWTIIAVLATMKVGATFAMMDPSLPLARLQNMATQVNAKRMLCSREVYRFASQILPQESIHIIEESKFSQLTRTEPALSLDPVSPDTLMYIIFTSGSTGTPKGVTISHSTYTSSAIPRAAAVGYTTKSRVLDFASYAFDVSIDSMLLTLGNGGTLCIPSDEERLNDINGAIRRYKINYAGLTPSVGRILDEDVIRNMDALGLGGEAVSARDCNEIWGKLTRIVIGYGPCECTIGCTVNSSAATGRDYISIGPGNGACIWIVDPNDHEVLMPVGAVGEILVEGPIVGQGYLNDPKKTAEAFIEDPKWLLKGCGKHRGRRGRLYKTGDLGKYDPDGSGGIVFAGRKDTQVKLRGQRVELGEIESQLRARLPSDFTVIAEVLQPEVGQAQLVAFVSQGSGREQKDAPLELLKTNSKFDRALDEADEQIKQVLPRYMVPTAYISLSRIPVLISGKTDRKTLRAFGSKLDLNKLGQAPSTTDAGTTLDFSRELTGIETQLQQVWAQILRVDSSKIHSEDNFFALGGDSVLGMKLVSACKAAGLELSVAGIFANPTLSGMVSVVNASEKMAQEDVKPFSMLASNVDPAKQEAAQACGADVSDIEDMYPCTPTQESLFTFSLKSRKLYVAQRVARIPGHISTEKWKRAWEAVVSRQPILRSRVVLLQDEPGYQQLVLKQGVAWYTAGDLVDYLQRDGEERMELGQALARYAIVEDTKDGIRYMVWTIHHVVYDGWSEPIVLQNVSDALRAQFATESTAQMKNFVHWVRGVDAAEMQQFWRKELEGATGPQFPKMPHRDYVPTPDGVVERTISLQLPPGFAFTIATVIRGAWALVASQYTGEDDVVFGETLTGRDIPLTGVEGIVGPLIATIPIRTRIDRTNSVQEYLQAIQQSMSARLQYQHMGWQNIRKVSRDAQHASECPTGLVIQPEPVAGVVNELGFEPGDVVREALHFNPYPLMLACGMSKEGFRIVANFDSSLVQPDQMQRVLAQLETACHRLMQDTTTLLSEVDCLSDSERNQIWSWNEQAPLAFDAAQGALRADASTASGSTYPRAIVPWVCSPRNSSLLTPIGCVGELWLEGSLLPGQPAPAPCWLLKGSTAYPGRRTTVASTGDLVQLQPDGSLRFVSRKADLLPLQGHIVDVAEVESHVAKHLPDVKTATVIVSGKSSTAEILVFIEAAPCVDRGVQLFEADYPITCRFPGSEQTFEVQLLSTIDTALVGNLKKLDKVMQDALPSYMVPRAYIGLSTLLDRESLSTVATQIPSEILARIHLNLDAATVSMTASLTESERILQSSWSKILRLEPSQIDTDDSFFRLGGDSVLAMKLVSSLRQHGHVLSVADIFQHMRLADAAKVLKLNAVKVAAAKEQTQTYRPFSTLAQSDASWFVSNIIRPKLVDRSWSIQDVLPVTDTQKIDIPATVDAPRTSLQYTLLYFDAPIDEAKLSKACKELIKAHDILRTVFVEYNDSFLQVILNEMNAAVEKIEVKGDLPTCVTRYCEQDSESLRLGSPFLKLAHVHGEDGRQCFIIRLSHAQYDGIALPRMLADLECLYRGAAIEKSASFPEYVAHTLSAAAQHKAQNYWRKVLDGSSPSLLPDLAVQKGDKGIFRSAPVHITERVQEVTTANLLTAAWATILAHRLKITDVVFGSVTSGRAIAEFPESATVAGSCYNTAPVRLTFQPGQTGAKTLQLVQNLTARSAEIDYLGFETIAERCTSWSDQDRARWSLAGSLVHHQDEIEERDIMLFAGKESKVDVCKPGGDAATPLKAVTFTRGGQLHVGIVGGERDLPVVQSLLEELVKAMQGLGGISSQQATVLAQQ</sequence>
<dbReference type="OrthoDB" id="416786at2759"/>
<proteinExistence type="inferred from homology"/>
<dbReference type="Gene3D" id="1.10.1200.10">
    <property type="entry name" value="ACP-like"/>
    <property type="match status" value="2"/>
</dbReference>
<dbReference type="CDD" id="cd19545">
    <property type="entry name" value="FUM14_C_NRPS-like"/>
    <property type="match status" value="1"/>
</dbReference>
<reference evidence="7 8" key="1">
    <citation type="submission" date="2015-07" db="EMBL/GenBank/DDBJ databases">
        <title>Comparative genomics of the Sigatoka disease complex on banana suggests a link between parallel evolutionary changes in Pseudocercospora fijiensis and Pseudocercospora eumusae and increased virulence on the banana host.</title>
        <authorList>
            <person name="Chang T.-C."/>
            <person name="Salvucci A."/>
            <person name="Crous P.W."/>
            <person name="Stergiopoulos I."/>
        </authorList>
    </citation>
    <scope>NUCLEOTIDE SEQUENCE [LARGE SCALE GENOMIC DNA]</scope>
    <source>
        <strain evidence="7 8">CBS 116634</strain>
    </source>
</reference>
<evidence type="ECO:0000256" key="1">
    <source>
        <dbReference type="ARBA" id="ARBA00022450"/>
    </source>
</evidence>
<dbReference type="InterPro" id="IPR010071">
    <property type="entry name" value="AA_adenyl_dom"/>
</dbReference>
<accession>A0A139I0Z4</accession>
<dbReference type="Pfam" id="PF00668">
    <property type="entry name" value="Condensation"/>
    <property type="match status" value="2"/>
</dbReference>
<evidence type="ECO:0000256" key="4">
    <source>
        <dbReference type="ARBA" id="ARBA00029454"/>
    </source>
</evidence>
<dbReference type="InterPro" id="IPR006162">
    <property type="entry name" value="Ppantetheine_attach_site"/>
</dbReference>
<dbReference type="Gene3D" id="3.30.300.30">
    <property type="match status" value="2"/>
</dbReference>
<dbReference type="InterPro" id="IPR001242">
    <property type="entry name" value="Condensation_dom"/>
</dbReference>
<dbReference type="PROSITE" id="PS50075">
    <property type="entry name" value="CARRIER"/>
    <property type="match status" value="2"/>
</dbReference>
<comment type="similarity">
    <text evidence="4">Belongs to the NRP synthetase family.</text>
</comment>
<name>A0A139I0Z4_9PEZI</name>
<dbReference type="PANTHER" id="PTHR45527:SF3">
    <property type="entry name" value="SIDEROPHORE SYNTHETASE (EUROFUNG)"/>
    <property type="match status" value="1"/>
</dbReference>
<feature type="region of interest" description="Disordered" evidence="5">
    <location>
        <begin position="1"/>
        <end position="31"/>
    </location>
</feature>
<evidence type="ECO:0000256" key="5">
    <source>
        <dbReference type="SAM" id="MobiDB-lite"/>
    </source>
</evidence>
<dbReference type="PANTHER" id="PTHR45527">
    <property type="entry name" value="NONRIBOSOMAL PEPTIDE SYNTHETASE"/>
    <property type="match status" value="1"/>
</dbReference>
<dbReference type="InterPro" id="IPR045851">
    <property type="entry name" value="AMP-bd_C_sf"/>
</dbReference>
<feature type="compositionally biased region" description="Basic and acidic residues" evidence="5">
    <location>
        <begin position="10"/>
        <end position="23"/>
    </location>
</feature>
<dbReference type="Proteomes" id="UP000073492">
    <property type="component" value="Unassembled WGS sequence"/>
</dbReference>
<dbReference type="InterPro" id="IPR042099">
    <property type="entry name" value="ANL_N_sf"/>
</dbReference>
<dbReference type="InterPro" id="IPR036736">
    <property type="entry name" value="ACP-like_sf"/>
</dbReference>
<evidence type="ECO:0000259" key="6">
    <source>
        <dbReference type="PROSITE" id="PS50075"/>
    </source>
</evidence>
<dbReference type="SUPFAM" id="SSF47336">
    <property type="entry name" value="ACP-like"/>
    <property type="match status" value="2"/>
</dbReference>
<feature type="domain" description="Carrier" evidence="6">
    <location>
        <begin position="1568"/>
        <end position="1644"/>
    </location>
</feature>
<dbReference type="InterPro" id="IPR056896">
    <property type="entry name" value="SIDD_N"/>
</dbReference>
<dbReference type="FunFam" id="3.30.300.30:FF:000015">
    <property type="entry name" value="Nonribosomal peptide synthase SidD"/>
    <property type="match status" value="1"/>
</dbReference>
<dbReference type="FunFam" id="3.40.50.12780:FF:000014">
    <property type="entry name" value="Nonribosomal peptide synthetase 1"/>
    <property type="match status" value="1"/>
</dbReference>
<dbReference type="FunFam" id="1.10.1200.10:FF:000005">
    <property type="entry name" value="Nonribosomal peptide synthetase 1"/>
    <property type="match status" value="2"/>
</dbReference>
<dbReference type="SMART" id="SM00823">
    <property type="entry name" value="PKS_PP"/>
    <property type="match status" value="2"/>
</dbReference>
<dbReference type="GO" id="GO:0005737">
    <property type="term" value="C:cytoplasm"/>
    <property type="evidence" value="ECO:0007669"/>
    <property type="project" value="TreeGrafter"/>
</dbReference>
<dbReference type="FunFam" id="3.30.559.30:FF:000003">
    <property type="entry name" value="Nonribosomal peptide synthase SidD"/>
    <property type="match status" value="1"/>
</dbReference>
<dbReference type="CDD" id="cd05918">
    <property type="entry name" value="A_NRPS_SidN3_like"/>
    <property type="match status" value="1"/>
</dbReference>
<evidence type="ECO:0000313" key="8">
    <source>
        <dbReference type="Proteomes" id="UP000073492"/>
    </source>
</evidence>
<dbReference type="SUPFAM" id="SSF52777">
    <property type="entry name" value="CoA-dependent acyltransferases"/>
    <property type="match status" value="4"/>
</dbReference>
<dbReference type="InterPro" id="IPR020845">
    <property type="entry name" value="AMP-binding_CS"/>
</dbReference>
<dbReference type="PROSITE" id="PS00455">
    <property type="entry name" value="AMP_BINDING"/>
    <property type="match status" value="1"/>
</dbReference>
<dbReference type="STRING" id="113226.A0A139I0Z4"/>
<protein>
    <recommendedName>
        <fullName evidence="6">Carrier domain-containing protein</fullName>
    </recommendedName>
</protein>
<dbReference type="Pfam" id="PF24895">
    <property type="entry name" value="SIDD_N"/>
    <property type="match status" value="1"/>
</dbReference>
<comment type="caution">
    <text evidence="7">The sequence shown here is derived from an EMBL/GenBank/DDBJ whole genome shotgun (WGS) entry which is preliminary data.</text>
</comment>
<dbReference type="InterPro" id="IPR000873">
    <property type="entry name" value="AMP-dep_synth/lig_dom"/>
</dbReference>
<dbReference type="GO" id="GO:0031177">
    <property type="term" value="F:phosphopantetheine binding"/>
    <property type="evidence" value="ECO:0007669"/>
    <property type="project" value="InterPro"/>
</dbReference>
<evidence type="ECO:0000256" key="3">
    <source>
        <dbReference type="ARBA" id="ARBA00022598"/>
    </source>
</evidence>
<dbReference type="Gene3D" id="3.30.559.10">
    <property type="entry name" value="Chloramphenicol acetyltransferase-like domain"/>
    <property type="match status" value="2"/>
</dbReference>
<gene>
    <name evidence="7" type="ORF">AC579_5999</name>
</gene>
<dbReference type="CDD" id="cd19542">
    <property type="entry name" value="CT_NRPS-like"/>
    <property type="match status" value="1"/>
</dbReference>
<dbReference type="EMBL" id="LFZO01000452">
    <property type="protein sequence ID" value="KXT08404.1"/>
    <property type="molecule type" value="Genomic_DNA"/>
</dbReference>
<dbReference type="InterPro" id="IPR023213">
    <property type="entry name" value="CAT-like_dom_sf"/>
</dbReference>
<dbReference type="Pfam" id="PF00550">
    <property type="entry name" value="PP-binding"/>
    <property type="match status" value="2"/>
</dbReference>
<dbReference type="Pfam" id="PF00501">
    <property type="entry name" value="AMP-binding"/>
    <property type="match status" value="1"/>
</dbReference>
<dbReference type="NCBIfam" id="TIGR01733">
    <property type="entry name" value="AA-adenyl-dom"/>
    <property type="match status" value="1"/>
</dbReference>
<dbReference type="GO" id="GO:0043041">
    <property type="term" value="P:amino acid activation for nonribosomal peptide biosynthetic process"/>
    <property type="evidence" value="ECO:0007669"/>
    <property type="project" value="TreeGrafter"/>
</dbReference>
<feature type="domain" description="Carrier" evidence="6">
    <location>
        <begin position="778"/>
        <end position="854"/>
    </location>
</feature>
<keyword evidence="8" id="KW-1185">Reference proteome</keyword>